<dbReference type="PANTHER" id="PTHR11616:SF241">
    <property type="entry name" value="SODIUM- AND CHLORIDE-DEPENDENT GLYCINE TRANSPORTER 2"/>
    <property type="match status" value="1"/>
</dbReference>
<dbReference type="PROSITE" id="PS50267">
    <property type="entry name" value="NA_NEUROTRAN_SYMP_3"/>
    <property type="match status" value="1"/>
</dbReference>
<feature type="transmembrane region" description="Helical" evidence="6">
    <location>
        <begin position="91"/>
        <end position="113"/>
    </location>
</feature>
<gene>
    <name evidence="8" type="primary">LOC101857247</name>
</gene>
<dbReference type="InterPro" id="IPR000175">
    <property type="entry name" value="Na/ntran_symport"/>
</dbReference>
<evidence type="ECO:0000256" key="2">
    <source>
        <dbReference type="ARBA" id="ARBA00022448"/>
    </source>
</evidence>
<reference evidence="8" key="1">
    <citation type="submission" date="2025-08" db="UniProtKB">
        <authorList>
            <consortium name="RefSeq"/>
        </authorList>
    </citation>
    <scope>IDENTIFICATION</scope>
</reference>
<name>A0ABM0JL96_APLCA</name>
<dbReference type="PRINTS" id="PR00176">
    <property type="entry name" value="NANEUSMPORT"/>
</dbReference>
<evidence type="ECO:0000256" key="1">
    <source>
        <dbReference type="ARBA" id="ARBA00004141"/>
    </source>
</evidence>
<evidence type="ECO:0000256" key="6">
    <source>
        <dbReference type="SAM" id="Phobius"/>
    </source>
</evidence>
<keyword evidence="5 6" id="KW-0472">Membrane</keyword>
<dbReference type="RefSeq" id="XP_005096353.2">
    <property type="nucleotide sequence ID" value="XM_005096296.3"/>
</dbReference>
<evidence type="ECO:0000256" key="3">
    <source>
        <dbReference type="ARBA" id="ARBA00022692"/>
    </source>
</evidence>
<dbReference type="Pfam" id="PF00209">
    <property type="entry name" value="SNF"/>
    <property type="match status" value="1"/>
</dbReference>
<feature type="transmembrane region" description="Helical" evidence="6">
    <location>
        <begin position="54"/>
        <end position="75"/>
    </location>
</feature>
<comment type="subcellular location">
    <subcellularLocation>
        <location evidence="1">Membrane</location>
        <topology evidence="1">Multi-pass membrane protein</topology>
    </subcellularLocation>
</comment>
<keyword evidence="2" id="KW-0813">Transport</keyword>
<evidence type="ECO:0000256" key="4">
    <source>
        <dbReference type="ARBA" id="ARBA00022989"/>
    </source>
</evidence>
<dbReference type="PANTHER" id="PTHR11616">
    <property type="entry name" value="SODIUM/CHLORIDE DEPENDENT TRANSPORTER"/>
    <property type="match status" value="1"/>
</dbReference>
<protein>
    <submittedName>
        <fullName evidence="8">Sodium- and chloride-dependent glycine transporter 2</fullName>
    </submittedName>
</protein>
<dbReference type="Proteomes" id="UP000694888">
    <property type="component" value="Unplaced"/>
</dbReference>
<dbReference type="SUPFAM" id="SSF161070">
    <property type="entry name" value="SNF-like"/>
    <property type="match status" value="1"/>
</dbReference>
<keyword evidence="4 6" id="KW-1133">Transmembrane helix</keyword>
<dbReference type="GeneID" id="101857247"/>
<evidence type="ECO:0000313" key="7">
    <source>
        <dbReference type="Proteomes" id="UP000694888"/>
    </source>
</evidence>
<evidence type="ECO:0000256" key="5">
    <source>
        <dbReference type="ARBA" id="ARBA00023136"/>
    </source>
</evidence>
<accession>A0ABM0JL96</accession>
<sequence length="163" mass="18555">MYYFQLVDWYVAALSTVVIGILECLAVGWIYGANRFCDDIALMIGSKPPFIFEILWIFVTPTLLSAVFIFTLLSYEPPTLKGYVYSKGLEGLGWCIALISFIPIPLYAAYLLFQAEGSFLERLKSTCTPSKDWKPSDPDLRDQYIMDTKHLPICNLRMPCSRV</sequence>
<keyword evidence="7" id="KW-1185">Reference proteome</keyword>
<dbReference type="InterPro" id="IPR037272">
    <property type="entry name" value="SNS_sf"/>
</dbReference>
<keyword evidence="3 6" id="KW-0812">Transmembrane</keyword>
<feature type="transmembrane region" description="Helical" evidence="6">
    <location>
        <begin position="12"/>
        <end position="33"/>
    </location>
</feature>
<organism evidence="7 8">
    <name type="scientific">Aplysia californica</name>
    <name type="common">California sea hare</name>
    <dbReference type="NCBI Taxonomy" id="6500"/>
    <lineage>
        <taxon>Eukaryota</taxon>
        <taxon>Metazoa</taxon>
        <taxon>Spiralia</taxon>
        <taxon>Lophotrochozoa</taxon>
        <taxon>Mollusca</taxon>
        <taxon>Gastropoda</taxon>
        <taxon>Heterobranchia</taxon>
        <taxon>Euthyneura</taxon>
        <taxon>Tectipleura</taxon>
        <taxon>Aplysiida</taxon>
        <taxon>Aplysioidea</taxon>
        <taxon>Aplysiidae</taxon>
        <taxon>Aplysia</taxon>
    </lineage>
</organism>
<evidence type="ECO:0000313" key="8">
    <source>
        <dbReference type="RefSeq" id="XP_005096353.2"/>
    </source>
</evidence>
<proteinExistence type="predicted"/>